<dbReference type="AlphaFoldDB" id="A0A839JYQ2"/>
<dbReference type="EMBL" id="JACEGA010000001">
    <property type="protein sequence ID" value="MBB2182795.1"/>
    <property type="molecule type" value="Genomic_DNA"/>
</dbReference>
<comment type="caution">
    <text evidence="2">The sequence shown here is derived from an EMBL/GenBank/DDBJ whole genome shotgun (WGS) entry which is preliminary data.</text>
</comment>
<dbReference type="GO" id="GO:0005737">
    <property type="term" value="C:cytoplasm"/>
    <property type="evidence" value="ECO:0007669"/>
    <property type="project" value="TreeGrafter"/>
</dbReference>
<dbReference type="PANTHER" id="PTHR42850">
    <property type="entry name" value="METALLOPHOSPHOESTERASE"/>
    <property type="match status" value="1"/>
</dbReference>
<dbReference type="Pfam" id="PF00149">
    <property type="entry name" value="Metallophos"/>
    <property type="match status" value="1"/>
</dbReference>
<dbReference type="Proteomes" id="UP000574276">
    <property type="component" value="Unassembled WGS sequence"/>
</dbReference>
<evidence type="ECO:0000313" key="3">
    <source>
        <dbReference type="Proteomes" id="UP000574276"/>
    </source>
</evidence>
<keyword evidence="3" id="KW-1185">Reference proteome</keyword>
<evidence type="ECO:0000313" key="2">
    <source>
        <dbReference type="EMBL" id="MBB2182795.1"/>
    </source>
</evidence>
<dbReference type="InterPro" id="IPR004843">
    <property type="entry name" value="Calcineurin-like_PHP"/>
</dbReference>
<dbReference type="SUPFAM" id="SSF56300">
    <property type="entry name" value="Metallo-dependent phosphatases"/>
    <property type="match status" value="1"/>
</dbReference>
<gene>
    <name evidence="2" type="ORF">H0486_07890</name>
</gene>
<reference evidence="2 3" key="1">
    <citation type="submission" date="2020-07" db="EMBL/GenBank/DDBJ databases">
        <title>Characterization and genome sequencing of isolate MD1, a novel member within the family Lachnospiraceae.</title>
        <authorList>
            <person name="Rettenmaier R."/>
            <person name="Di Bello L."/>
            <person name="Zinser C."/>
            <person name="Scheitz K."/>
            <person name="Liebl W."/>
            <person name="Zverlov V."/>
        </authorList>
    </citation>
    <scope>NUCLEOTIDE SEQUENCE [LARGE SCALE GENOMIC DNA]</scope>
    <source>
        <strain evidence="2 3">MD1</strain>
    </source>
</reference>
<proteinExistence type="predicted"/>
<evidence type="ECO:0000259" key="1">
    <source>
        <dbReference type="Pfam" id="PF00149"/>
    </source>
</evidence>
<dbReference type="InterPro" id="IPR050126">
    <property type="entry name" value="Ap4A_hydrolase"/>
</dbReference>
<dbReference type="GO" id="GO:0008803">
    <property type="term" value="F:bis(5'-nucleosyl)-tetraphosphatase (symmetrical) activity"/>
    <property type="evidence" value="ECO:0007669"/>
    <property type="project" value="TreeGrafter"/>
</dbReference>
<dbReference type="GO" id="GO:0016791">
    <property type="term" value="F:phosphatase activity"/>
    <property type="evidence" value="ECO:0007669"/>
    <property type="project" value="TreeGrafter"/>
</dbReference>
<dbReference type="Gene3D" id="3.60.21.10">
    <property type="match status" value="1"/>
</dbReference>
<dbReference type="InterPro" id="IPR029052">
    <property type="entry name" value="Metallo-depent_PP-like"/>
</dbReference>
<dbReference type="GO" id="GO:0110154">
    <property type="term" value="P:RNA decapping"/>
    <property type="evidence" value="ECO:0007669"/>
    <property type="project" value="TreeGrafter"/>
</dbReference>
<sequence length="219" mass="25218">MSDIHGCLLQFEEALSLIDLSGDNKLVLLGDYIHGGPDSYGVLEKIMELEQTYGNDKVIVLVGNHEDMAMNGRWPISEDRFADDDKDYEVDDDKYLYWMQTLRRYYTTENQIFCHAGVDEDAGDMWEWGTDDYTFTEKYPAETGKFCMDIIAGHVGTSKISGDPYFHDIYFDGESHYYIDGTVLDSGKIPVIKVDTVRNKYYRVAETGDWIILPYDEEN</sequence>
<dbReference type="PANTHER" id="PTHR42850:SF4">
    <property type="entry name" value="ZINC-DEPENDENT ENDOPOLYPHOSPHATASE"/>
    <property type="match status" value="1"/>
</dbReference>
<feature type="domain" description="Calcineurin-like phosphoesterase" evidence="1">
    <location>
        <begin position="1"/>
        <end position="158"/>
    </location>
</feature>
<organism evidence="2 3">
    <name type="scientific">Variimorphobacter saccharofermentans</name>
    <dbReference type="NCBI Taxonomy" id="2755051"/>
    <lineage>
        <taxon>Bacteria</taxon>
        <taxon>Bacillati</taxon>
        <taxon>Bacillota</taxon>
        <taxon>Clostridia</taxon>
        <taxon>Lachnospirales</taxon>
        <taxon>Lachnospiraceae</taxon>
        <taxon>Variimorphobacter</taxon>
    </lineage>
</organism>
<name>A0A839JYQ2_9FIRM</name>
<accession>A0A839JYQ2</accession>
<protein>
    <submittedName>
        <fullName evidence="2">Serine/threonine protein phosphatase</fullName>
    </submittedName>
</protein>